<evidence type="ECO:0000256" key="4">
    <source>
        <dbReference type="ARBA" id="ARBA00005093"/>
    </source>
</evidence>
<accession>A0AAV6VKJ2</accession>
<evidence type="ECO:0000259" key="14">
    <source>
        <dbReference type="Pfam" id="PF06662"/>
    </source>
</evidence>
<gene>
    <name evidence="16" type="ORF">JTE90_007943</name>
</gene>
<evidence type="ECO:0000256" key="9">
    <source>
        <dbReference type="ARBA" id="ARBA00022989"/>
    </source>
</evidence>
<feature type="domain" description="D-glucuronyl C5-epimerase C-terminal" evidence="14">
    <location>
        <begin position="399"/>
        <end position="591"/>
    </location>
</feature>
<dbReference type="Pfam" id="PF06662">
    <property type="entry name" value="C5-epim_C"/>
    <property type="match status" value="1"/>
</dbReference>
<evidence type="ECO:0000256" key="5">
    <source>
        <dbReference type="ARBA" id="ARBA00005584"/>
    </source>
</evidence>
<evidence type="ECO:0000313" key="16">
    <source>
        <dbReference type="EMBL" id="KAG8196218.1"/>
    </source>
</evidence>
<dbReference type="GO" id="GO:0047464">
    <property type="term" value="F:heparosan-N-sulfate-glucuronate 5-epimerase activity"/>
    <property type="evidence" value="ECO:0007669"/>
    <property type="project" value="UniProtKB-EC"/>
</dbReference>
<dbReference type="AlphaFoldDB" id="A0AAV6VKJ2"/>
<dbReference type="PANTHER" id="PTHR13174">
    <property type="entry name" value="D-GLUCURONYL C5-EPIMERASE"/>
    <property type="match status" value="1"/>
</dbReference>
<keyword evidence="9 13" id="KW-1133">Transmembrane helix</keyword>
<dbReference type="PANTHER" id="PTHR13174:SF3">
    <property type="entry name" value="D-GLUCURONYL C5-EPIMERASE"/>
    <property type="match status" value="1"/>
</dbReference>
<comment type="pathway">
    <text evidence="4">Glycan metabolism; heparan sulfate biosynthesis.</text>
</comment>
<evidence type="ECO:0000256" key="7">
    <source>
        <dbReference type="ARBA" id="ARBA00022692"/>
    </source>
</evidence>
<evidence type="ECO:0000256" key="11">
    <source>
        <dbReference type="ARBA" id="ARBA00023235"/>
    </source>
</evidence>
<name>A0AAV6VKJ2_9ARAC</name>
<comment type="subcellular location">
    <subcellularLocation>
        <location evidence="12">Endomembrane system</location>
        <topology evidence="12">Single-pass membrane protein</topology>
    </subcellularLocation>
    <subcellularLocation>
        <location evidence="2">Membrane</location>
        <topology evidence="2">Single-pass type II membrane protein</topology>
    </subcellularLocation>
</comment>
<evidence type="ECO:0000313" key="17">
    <source>
        <dbReference type="Proteomes" id="UP000827092"/>
    </source>
</evidence>
<sequence>MTPHQSAKANAASLLLPTTVYSDQRDFPMRVRISLKLLLLVFTVVVVCTTLSYWSNCGVQQQHPPCGPPATHERTGVDLLEDGDDDMPQETRDENEIDCAINDEYTVPCKQDKGEVYVPFSFLRKYFEVYGKVVKHGSNGERFEWQHSYSKVYYPRQKYDPSKVFLWFENYNVEVRDRVKCISGSEGVPVSTQWDTRGHFYPIQIAQFGLSHFSKNLTDSPPTIVVLEDGEATQRADWQTGMGIRKVYDNVAESVVLEFKTEGENKETLSIDEGIEEVTLNCDLLFTNGSLTVVLNTATDPNTIYRIHYIASDSLIAIKDGNIFYGIGTSNQWKTLTRDLTIDLHKGWLQMKKGSAKPRNLRVYALELRGHGRIDNVSLSSSAHLAHFFAAANWLVNHQDDSGGWPNMVTRKLSNGMLELSPGWYSAMAQGQAMSLLTRAFKVTNDLHYLESALKAIQLFNVRSEHRGILTTFLGKYVWYEEYPTLPSSFVLNGFVYALFGLYDVQQSGSTHQLCREAGRLFQEGLVSLKKMLPLFDTGSGSVYDLRHFSLGTVPPNVARWDYHSTHVNQLLFLLTIHPDPTLKSVADRWAGYMKGKRAPHN</sequence>
<evidence type="ECO:0000256" key="6">
    <source>
        <dbReference type="ARBA" id="ARBA00012087"/>
    </source>
</evidence>
<evidence type="ECO:0000259" key="15">
    <source>
        <dbReference type="Pfam" id="PF21174"/>
    </source>
</evidence>
<dbReference type="Pfam" id="PF21174">
    <property type="entry name" value="Glce_b_sandwich"/>
    <property type="match status" value="1"/>
</dbReference>
<reference evidence="16 17" key="1">
    <citation type="journal article" date="2022" name="Nat. Ecol. Evol.">
        <title>A masculinizing supergene underlies an exaggerated male reproductive morph in a spider.</title>
        <authorList>
            <person name="Hendrickx F."/>
            <person name="De Corte Z."/>
            <person name="Sonet G."/>
            <person name="Van Belleghem S.M."/>
            <person name="Kostlbacher S."/>
            <person name="Vangestel C."/>
        </authorList>
    </citation>
    <scope>NUCLEOTIDE SEQUENCE [LARGE SCALE GENOMIC DNA]</scope>
    <source>
        <strain evidence="16">W744_W776</strain>
    </source>
</reference>
<evidence type="ECO:0000256" key="3">
    <source>
        <dbReference type="ARBA" id="ARBA00004841"/>
    </source>
</evidence>
<protein>
    <recommendedName>
        <fullName evidence="6">heparosan-N-sulfate-glucuronate 5-epimerase</fullName>
        <ecNumber evidence="6">5.1.3.17</ecNumber>
    </recommendedName>
</protein>
<dbReference type="InterPro" id="IPR010598">
    <property type="entry name" value="C5-epim_C"/>
</dbReference>
<evidence type="ECO:0000256" key="10">
    <source>
        <dbReference type="ARBA" id="ARBA00023136"/>
    </source>
</evidence>
<organism evidence="16 17">
    <name type="scientific">Oedothorax gibbosus</name>
    <dbReference type="NCBI Taxonomy" id="931172"/>
    <lineage>
        <taxon>Eukaryota</taxon>
        <taxon>Metazoa</taxon>
        <taxon>Ecdysozoa</taxon>
        <taxon>Arthropoda</taxon>
        <taxon>Chelicerata</taxon>
        <taxon>Arachnida</taxon>
        <taxon>Araneae</taxon>
        <taxon>Araneomorphae</taxon>
        <taxon>Entelegynae</taxon>
        <taxon>Araneoidea</taxon>
        <taxon>Linyphiidae</taxon>
        <taxon>Erigoninae</taxon>
        <taxon>Oedothorax</taxon>
    </lineage>
</organism>
<keyword evidence="10 13" id="KW-0472">Membrane</keyword>
<feature type="transmembrane region" description="Helical" evidence="13">
    <location>
        <begin position="35"/>
        <end position="54"/>
    </location>
</feature>
<evidence type="ECO:0000256" key="13">
    <source>
        <dbReference type="SAM" id="Phobius"/>
    </source>
</evidence>
<dbReference type="EMBL" id="JAFNEN010000074">
    <property type="protein sequence ID" value="KAG8196218.1"/>
    <property type="molecule type" value="Genomic_DNA"/>
</dbReference>
<dbReference type="Proteomes" id="UP000827092">
    <property type="component" value="Unassembled WGS sequence"/>
</dbReference>
<keyword evidence="11" id="KW-0413">Isomerase</keyword>
<dbReference type="InterPro" id="IPR039721">
    <property type="entry name" value="C5-epimerase"/>
</dbReference>
<keyword evidence="7 13" id="KW-0812">Transmembrane</keyword>
<dbReference type="GO" id="GO:0005794">
    <property type="term" value="C:Golgi apparatus"/>
    <property type="evidence" value="ECO:0007669"/>
    <property type="project" value="TreeGrafter"/>
</dbReference>
<keyword evidence="17" id="KW-1185">Reference proteome</keyword>
<dbReference type="InterPro" id="IPR059154">
    <property type="entry name" value="Glce_b_sandwich"/>
</dbReference>
<evidence type="ECO:0000256" key="2">
    <source>
        <dbReference type="ARBA" id="ARBA00004606"/>
    </source>
</evidence>
<evidence type="ECO:0000256" key="12">
    <source>
        <dbReference type="ARBA" id="ARBA00037847"/>
    </source>
</evidence>
<proteinExistence type="inferred from homology"/>
<comment type="catalytic activity">
    <reaction evidence="1">
        <text>[heparosan-N-sulfate](n) = [heparan-N-sulfate](n)</text>
        <dbReference type="Rhea" id="RHEA:20197"/>
        <dbReference type="Rhea" id="RHEA-COMP:9556"/>
        <dbReference type="Rhea" id="RHEA-COMP:9557"/>
        <dbReference type="ChEBI" id="CHEBI:58041"/>
        <dbReference type="ChEBI" id="CHEBI:58287"/>
        <dbReference type="EC" id="5.1.3.17"/>
    </reaction>
</comment>
<dbReference type="EC" id="5.1.3.17" evidence="6"/>
<evidence type="ECO:0000256" key="8">
    <source>
        <dbReference type="ARBA" id="ARBA00022968"/>
    </source>
</evidence>
<comment type="pathway">
    <text evidence="3">Glycan metabolism; heparin biosynthesis.</text>
</comment>
<feature type="domain" description="D-glucuronyl C5-epimerase beta-sandwich" evidence="15">
    <location>
        <begin position="254"/>
        <end position="371"/>
    </location>
</feature>
<comment type="caution">
    <text evidence="16">The sequence shown here is derived from an EMBL/GenBank/DDBJ whole genome shotgun (WGS) entry which is preliminary data.</text>
</comment>
<evidence type="ECO:0000256" key="1">
    <source>
        <dbReference type="ARBA" id="ARBA00000434"/>
    </source>
</evidence>
<comment type="similarity">
    <text evidence="5">Belongs to the D-glucuronyl C5-epimerase family.</text>
</comment>
<keyword evidence="8" id="KW-0735">Signal-anchor</keyword>
<dbReference type="GO" id="GO:0015012">
    <property type="term" value="P:heparan sulfate proteoglycan biosynthetic process"/>
    <property type="evidence" value="ECO:0007669"/>
    <property type="project" value="InterPro"/>
</dbReference>